<accession>A0ABQ3GZ92</accession>
<evidence type="ECO:0000313" key="4">
    <source>
        <dbReference type="Proteomes" id="UP000604737"/>
    </source>
</evidence>
<dbReference type="EMBL" id="BMYO01000002">
    <property type="protein sequence ID" value="GHD58068.1"/>
    <property type="molecule type" value="Genomic_DNA"/>
</dbReference>
<feature type="signal peptide" evidence="1">
    <location>
        <begin position="1"/>
        <end position="19"/>
    </location>
</feature>
<keyword evidence="1" id="KW-0732">Signal</keyword>
<organism evidence="3 4">
    <name type="scientific">Jeongeupia chitinilytica</name>
    <dbReference type="NCBI Taxonomy" id="1041641"/>
    <lineage>
        <taxon>Bacteria</taxon>
        <taxon>Pseudomonadati</taxon>
        <taxon>Pseudomonadota</taxon>
        <taxon>Betaproteobacteria</taxon>
        <taxon>Neisseriales</taxon>
        <taxon>Chitinibacteraceae</taxon>
        <taxon>Jeongeupia</taxon>
    </lineage>
</organism>
<keyword evidence="4" id="KW-1185">Reference proteome</keyword>
<proteinExistence type="predicted"/>
<dbReference type="RefSeq" id="WP_189458814.1">
    <property type="nucleotide sequence ID" value="NZ_BMYO01000002.1"/>
</dbReference>
<gene>
    <name evidence="3" type="ORF">GCM10007350_07370</name>
</gene>
<name>A0ABQ3GZ92_9NEIS</name>
<reference evidence="4" key="1">
    <citation type="journal article" date="2019" name="Int. J. Syst. Evol. Microbiol.">
        <title>The Global Catalogue of Microorganisms (GCM) 10K type strain sequencing project: providing services to taxonomists for standard genome sequencing and annotation.</title>
        <authorList>
            <consortium name="The Broad Institute Genomics Platform"/>
            <consortium name="The Broad Institute Genome Sequencing Center for Infectious Disease"/>
            <person name="Wu L."/>
            <person name="Ma J."/>
        </authorList>
    </citation>
    <scope>NUCLEOTIDE SEQUENCE [LARGE SCALE GENOMIC DNA]</scope>
    <source>
        <strain evidence="4">KCTC 23701</strain>
    </source>
</reference>
<feature type="domain" description="Spore coat protein U/FanG" evidence="2">
    <location>
        <begin position="10"/>
        <end position="148"/>
    </location>
</feature>
<dbReference type="Proteomes" id="UP000604737">
    <property type="component" value="Unassembled WGS sequence"/>
</dbReference>
<sequence length="151" mass="15746">MHRLFFALFLVLAARLASAGCSINQGQDPSFGQYNPELSSTSVVNFYIVVVCDTSTSYTLQAGPSTNSQSISARYMLRVGGTERLNYQLCVGVNNVSCSTIFGDGTTGQPISGTASGGGATSLAYATALLYGSQQVPPGDYADIVPVTLLP</sequence>
<dbReference type="InterPro" id="IPR007893">
    <property type="entry name" value="Spore_coat_U/FanG"/>
</dbReference>
<evidence type="ECO:0000256" key="1">
    <source>
        <dbReference type="SAM" id="SignalP"/>
    </source>
</evidence>
<evidence type="ECO:0000259" key="2">
    <source>
        <dbReference type="Pfam" id="PF05229"/>
    </source>
</evidence>
<feature type="chain" id="PRO_5047282497" description="Spore coat protein U/FanG domain-containing protein" evidence="1">
    <location>
        <begin position="20"/>
        <end position="151"/>
    </location>
</feature>
<dbReference type="Pfam" id="PF05229">
    <property type="entry name" value="SCPU"/>
    <property type="match status" value="1"/>
</dbReference>
<comment type="caution">
    <text evidence="3">The sequence shown here is derived from an EMBL/GenBank/DDBJ whole genome shotgun (WGS) entry which is preliminary data.</text>
</comment>
<evidence type="ECO:0000313" key="3">
    <source>
        <dbReference type="EMBL" id="GHD58068.1"/>
    </source>
</evidence>
<protein>
    <recommendedName>
        <fullName evidence="2">Spore coat protein U/FanG domain-containing protein</fullName>
    </recommendedName>
</protein>